<keyword evidence="7 11" id="KW-0863">Zinc-finger</keyword>
<keyword evidence="5" id="KW-0963">Cytoplasm</keyword>
<dbReference type="EMBL" id="FO082272">
    <property type="protein sequence ID" value="CCO66138.1"/>
    <property type="molecule type" value="Genomic_DNA"/>
</dbReference>
<dbReference type="AlphaFoldDB" id="K8F1D6"/>
<evidence type="ECO:0000256" key="8">
    <source>
        <dbReference type="ARBA" id="ARBA00022786"/>
    </source>
</evidence>
<proteinExistence type="inferred from homology"/>
<keyword evidence="10" id="KW-0539">Nucleus</keyword>
<dbReference type="InterPro" id="IPR001841">
    <property type="entry name" value="Znf_RING"/>
</dbReference>
<organism evidence="14 15">
    <name type="scientific">Bathycoccus prasinos</name>
    <dbReference type="NCBI Taxonomy" id="41875"/>
    <lineage>
        <taxon>Eukaryota</taxon>
        <taxon>Viridiplantae</taxon>
        <taxon>Chlorophyta</taxon>
        <taxon>Mamiellophyceae</taxon>
        <taxon>Mamiellales</taxon>
        <taxon>Bathycoccaceae</taxon>
        <taxon>Bathycoccus</taxon>
    </lineage>
</organism>
<keyword evidence="8" id="KW-0833">Ubl conjugation pathway</keyword>
<evidence type="ECO:0000256" key="5">
    <source>
        <dbReference type="ARBA" id="ARBA00022490"/>
    </source>
</evidence>
<evidence type="ECO:0000313" key="15">
    <source>
        <dbReference type="Proteomes" id="UP000198341"/>
    </source>
</evidence>
<evidence type="ECO:0000313" key="14">
    <source>
        <dbReference type="EMBL" id="CCO66138.1"/>
    </source>
</evidence>
<evidence type="ECO:0000256" key="11">
    <source>
        <dbReference type="PROSITE-ProRule" id="PRU00175"/>
    </source>
</evidence>
<sequence length="129" mass="14255">MVDDAMDADKGEQTALGAAGAGTATSNTTKRKIEVKKWNAVAVWSWSTSFDSCAICRNTLHEPSIEFQANSQQEGADGLSIAWGNCGHVFHLDCISKWLKQRSFCPLCQKEWEFMKMEKIQLPVLGGND</sequence>
<dbReference type="InterPro" id="IPR013083">
    <property type="entry name" value="Znf_RING/FYVE/PHD"/>
</dbReference>
<dbReference type="InterPro" id="IPR051031">
    <property type="entry name" value="RING-box_E3_Ubiquitin_Ligase"/>
</dbReference>
<protein>
    <submittedName>
        <fullName evidence="14">RING-box protein 1</fullName>
    </submittedName>
</protein>
<accession>K8F1D6</accession>
<dbReference type="Pfam" id="PF12678">
    <property type="entry name" value="zf-rbx1"/>
    <property type="match status" value="1"/>
</dbReference>
<dbReference type="STRING" id="41875.K8F1D6"/>
<dbReference type="SMART" id="SM00184">
    <property type="entry name" value="RING"/>
    <property type="match status" value="1"/>
</dbReference>
<evidence type="ECO:0000256" key="7">
    <source>
        <dbReference type="ARBA" id="ARBA00022771"/>
    </source>
</evidence>
<evidence type="ECO:0000259" key="13">
    <source>
        <dbReference type="PROSITE" id="PS50089"/>
    </source>
</evidence>
<evidence type="ECO:0000256" key="9">
    <source>
        <dbReference type="ARBA" id="ARBA00022833"/>
    </source>
</evidence>
<reference evidence="14 15" key="1">
    <citation type="submission" date="2011-10" db="EMBL/GenBank/DDBJ databases">
        <authorList>
            <person name="Genoscope - CEA"/>
        </authorList>
    </citation>
    <scope>NUCLEOTIDE SEQUENCE [LARGE SCALE GENOMIC DNA]</scope>
    <source>
        <strain evidence="14 15">RCC 1105</strain>
    </source>
</reference>
<dbReference type="KEGG" id="bpg:Bathy07g04140"/>
<gene>
    <name evidence="14" type="ORF">Bathy07g04140</name>
</gene>
<dbReference type="GeneID" id="19014903"/>
<dbReference type="OrthoDB" id="8962942at2759"/>
<evidence type="ECO:0000256" key="2">
    <source>
        <dbReference type="ARBA" id="ARBA00004496"/>
    </source>
</evidence>
<dbReference type="eggNOG" id="KOG2930">
    <property type="taxonomic scope" value="Eukaryota"/>
</dbReference>
<dbReference type="FunFam" id="3.30.40.10:FF:000273">
    <property type="entry name" value="E3 ubiquitin-protein ligase RBX1"/>
    <property type="match status" value="1"/>
</dbReference>
<dbReference type="GO" id="GO:0008270">
    <property type="term" value="F:zinc ion binding"/>
    <property type="evidence" value="ECO:0007669"/>
    <property type="project" value="UniProtKB-KW"/>
</dbReference>
<feature type="domain" description="RING-type" evidence="13">
    <location>
        <begin position="53"/>
        <end position="109"/>
    </location>
</feature>
<evidence type="ECO:0000256" key="6">
    <source>
        <dbReference type="ARBA" id="ARBA00022723"/>
    </source>
</evidence>
<evidence type="ECO:0000256" key="1">
    <source>
        <dbReference type="ARBA" id="ARBA00004123"/>
    </source>
</evidence>
<dbReference type="Gene3D" id="3.30.40.10">
    <property type="entry name" value="Zinc/RING finger domain, C3HC4 (zinc finger)"/>
    <property type="match status" value="1"/>
</dbReference>
<keyword evidence="9" id="KW-0862">Zinc</keyword>
<keyword evidence="6" id="KW-0479">Metal-binding</keyword>
<dbReference type="PANTHER" id="PTHR11210">
    <property type="entry name" value="RING BOX"/>
    <property type="match status" value="1"/>
</dbReference>
<comment type="pathway">
    <text evidence="3">Protein modification; protein ubiquitination.</text>
</comment>
<evidence type="ECO:0000256" key="4">
    <source>
        <dbReference type="ARBA" id="ARBA00009273"/>
    </source>
</evidence>
<dbReference type="SUPFAM" id="SSF57850">
    <property type="entry name" value="RING/U-box"/>
    <property type="match status" value="1"/>
</dbReference>
<dbReference type="GO" id="GO:0031463">
    <property type="term" value="C:Cul3-RING ubiquitin ligase complex"/>
    <property type="evidence" value="ECO:0007669"/>
    <property type="project" value="UniProtKB-ARBA"/>
</dbReference>
<feature type="region of interest" description="Disordered" evidence="12">
    <location>
        <begin position="1"/>
        <end position="23"/>
    </location>
</feature>
<comment type="subcellular location">
    <subcellularLocation>
        <location evidence="2">Cytoplasm</location>
    </subcellularLocation>
    <subcellularLocation>
        <location evidence="1">Nucleus</location>
    </subcellularLocation>
</comment>
<dbReference type="PROSITE" id="PS50089">
    <property type="entry name" value="ZF_RING_2"/>
    <property type="match status" value="1"/>
</dbReference>
<evidence type="ECO:0000256" key="10">
    <source>
        <dbReference type="ARBA" id="ARBA00023242"/>
    </source>
</evidence>
<feature type="compositionally biased region" description="Low complexity" evidence="12">
    <location>
        <begin position="14"/>
        <end position="23"/>
    </location>
</feature>
<evidence type="ECO:0000256" key="3">
    <source>
        <dbReference type="ARBA" id="ARBA00004906"/>
    </source>
</evidence>
<dbReference type="RefSeq" id="XP_007512050.1">
    <property type="nucleotide sequence ID" value="XM_007511988.1"/>
</dbReference>
<dbReference type="GO" id="GO:0005634">
    <property type="term" value="C:nucleus"/>
    <property type="evidence" value="ECO:0007669"/>
    <property type="project" value="UniProtKB-SubCell"/>
</dbReference>
<name>K8F1D6_9CHLO</name>
<evidence type="ECO:0000256" key="12">
    <source>
        <dbReference type="SAM" id="MobiDB-lite"/>
    </source>
</evidence>
<dbReference type="GO" id="GO:0005737">
    <property type="term" value="C:cytoplasm"/>
    <property type="evidence" value="ECO:0007669"/>
    <property type="project" value="UniProtKB-SubCell"/>
</dbReference>
<comment type="similarity">
    <text evidence="4">Belongs to the RING-box family.</text>
</comment>
<keyword evidence="15" id="KW-1185">Reference proteome</keyword>
<dbReference type="InterPro" id="IPR024766">
    <property type="entry name" value="Znf_RING_H2"/>
</dbReference>
<dbReference type="Proteomes" id="UP000198341">
    <property type="component" value="Chromosome 7"/>
</dbReference>